<dbReference type="EMBL" id="KV921287">
    <property type="protein sequence ID" value="ORE20888.1"/>
    <property type="molecule type" value="Genomic_DNA"/>
</dbReference>
<sequence length="64" mass="7089">MATAPTIRQKNMLYKNRAVNHKVAAKAAEKTKAVSKANYSVWVIALLCFAMFGGAILQIIDLFF</sequence>
<evidence type="ECO:0000313" key="7">
    <source>
        <dbReference type="EMBL" id="ORE20888.1"/>
    </source>
</evidence>
<comment type="function">
    <text evidence="6">Interacts with target proteins during translocation into the lumen of the endoplasmic reticulum. Protects unfolded target proteins against degradation and facilitate correct glycosylation.</text>
</comment>
<proteinExistence type="inferred from homology"/>
<gene>
    <name evidence="7" type="ORF">BCV71DRAFT_72490</name>
</gene>
<accession>A0A1X0S9S2</accession>
<dbReference type="Proteomes" id="UP000242381">
    <property type="component" value="Unassembled WGS sequence"/>
</dbReference>
<evidence type="ECO:0000256" key="4">
    <source>
        <dbReference type="ARBA" id="ARBA00022989"/>
    </source>
</evidence>
<evidence type="ECO:0000256" key="1">
    <source>
        <dbReference type="ARBA" id="ARBA00005500"/>
    </source>
</evidence>
<evidence type="ECO:0000256" key="2">
    <source>
        <dbReference type="ARBA" id="ARBA00022692"/>
    </source>
</evidence>
<evidence type="ECO:0000256" key="5">
    <source>
        <dbReference type="ARBA" id="ARBA00023136"/>
    </source>
</evidence>
<comment type="subcellular location">
    <subcellularLocation>
        <location evidence="6">Membrane</location>
        <topology evidence="6">Single-pass membrane protein</topology>
    </subcellularLocation>
    <subcellularLocation>
        <location evidence="6">Endoplasmic reticulum membrane</location>
        <topology evidence="6">Single-pass membrane protein</topology>
    </subcellularLocation>
</comment>
<dbReference type="InterPro" id="IPR010580">
    <property type="entry name" value="ER_stress-assoc"/>
</dbReference>
<name>A0A1X0S9S2_RHIZD</name>
<organism evidence="7 8">
    <name type="scientific">Rhizopus microsporus</name>
    <dbReference type="NCBI Taxonomy" id="58291"/>
    <lineage>
        <taxon>Eukaryota</taxon>
        <taxon>Fungi</taxon>
        <taxon>Fungi incertae sedis</taxon>
        <taxon>Mucoromycota</taxon>
        <taxon>Mucoromycotina</taxon>
        <taxon>Mucoromycetes</taxon>
        <taxon>Mucorales</taxon>
        <taxon>Mucorineae</taxon>
        <taxon>Rhizopodaceae</taxon>
        <taxon>Rhizopus</taxon>
    </lineage>
</organism>
<evidence type="ECO:0000256" key="6">
    <source>
        <dbReference type="RuleBase" id="RU364120"/>
    </source>
</evidence>
<dbReference type="AlphaFoldDB" id="A0A1X0S9S2"/>
<feature type="transmembrane region" description="Helical" evidence="6">
    <location>
        <begin position="39"/>
        <end position="60"/>
    </location>
</feature>
<dbReference type="VEuPathDB" id="FungiDB:BCV72DRAFT_205378"/>
<comment type="similarity">
    <text evidence="1 6">Belongs to the RAMP4 family.</text>
</comment>
<reference evidence="7 8" key="1">
    <citation type="journal article" date="2016" name="Proc. Natl. Acad. Sci. U.S.A.">
        <title>Lipid metabolic changes in an early divergent fungus govern the establishment of a mutualistic symbiosis with endobacteria.</title>
        <authorList>
            <person name="Lastovetsky O.A."/>
            <person name="Gaspar M.L."/>
            <person name="Mondo S.J."/>
            <person name="LaButti K.M."/>
            <person name="Sandor L."/>
            <person name="Grigoriev I.V."/>
            <person name="Henry S.A."/>
            <person name="Pawlowska T.E."/>
        </authorList>
    </citation>
    <scope>NUCLEOTIDE SEQUENCE [LARGE SCALE GENOMIC DNA]</scope>
    <source>
        <strain evidence="7 8">ATCC 11559</strain>
    </source>
</reference>
<dbReference type="Pfam" id="PF06624">
    <property type="entry name" value="RAMP4"/>
    <property type="match status" value="1"/>
</dbReference>
<evidence type="ECO:0000313" key="8">
    <source>
        <dbReference type="Proteomes" id="UP000242381"/>
    </source>
</evidence>
<dbReference type="OMA" id="YSVWVIA"/>
<keyword evidence="4 6" id="KW-1133">Transmembrane helix</keyword>
<dbReference type="GO" id="GO:0005789">
    <property type="term" value="C:endoplasmic reticulum membrane"/>
    <property type="evidence" value="ECO:0007669"/>
    <property type="project" value="UniProtKB-SubCell"/>
</dbReference>
<protein>
    <recommendedName>
        <fullName evidence="6">Stress-associated endoplasmic reticulum protein</fullName>
    </recommendedName>
</protein>
<keyword evidence="5 6" id="KW-0472">Membrane</keyword>
<keyword evidence="3 6" id="KW-0256">Endoplasmic reticulum</keyword>
<evidence type="ECO:0000256" key="3">
    <source>
        <dbReference type="ARBA" id="ARBA00022824"/>
    </source>
</evidence>
<keyword evidence="2 6" id="KW-0812">Transmembrane</keyword>